<keyword evidence="4" id="KW-0479">Metal-binding</keyword>
<evidence type="ECO:0000256" key="11">
    <source>
        <dbReference type="ARBA" id="ARBA00023136"/>
    </source>
</evidence>
<evidence type="ECO:0000256" key="4">
    <source>
        <dbReference type="ARBA" id="ARBA00022723"/>
    </source>
</evidence>
<dbReference type="InterPro" id="IPR048286">
    <property type="entry name" value="Integrin_alpha_Ig-like_3"/>
</dbReference>
<dbReference type="SUPFAM" id="SSF69318">
    <property type="entry name" value="Integrin alpha N-terminal domain"/>
    <property type="match status" value="1"/>
</dbReference>
<evidence type="ECO:0000256" key="6">
    <source>
        <dbReference type="ARBA" id="ARBA00022737"/>
    </source>
</evidence>
<comment type="caution">
    <text evidence="21">The sequence shown here is derived from an EMBL/GenBank/DDBJ whole genome shotgun (WGS) entry which is preliminary data.</text>
</comment>
<keyword evidence="5 16" id="KW-0732">Signal</keyword>
<evidence type="ECO:0000256" key="12">
    <source>
        <dbReference type="ARBA" id="ARBA00023157"/>
    </source>
</evidence>
<dbReference type="Proteomes" id="UP001274896">
    <property type="component" value="Unassembled WGS sequence"/>
</dbReference>
<evidence type="ECO:0000256" key="3">
    <source>
        <dbReference type="ARBA" id="ARBA00022692"/>
    </source>
</evidence>
<dbReference type="Gene3D" id="2.60.40.1530">
    <property type="entry name" value="ntegrin, alpha v. Chain A, domain 4"/>
    <property type="match status" value="1"/>
</dbReference>
<name>A0AAE0UQ74_9TELE</name>
<comment type="similarity">
    <text evidence="2 16">Belongs to the integrin alpha chain family.</text>
</comment>
<keyword evidence="6" id="KW-0677">Repeat</keyword>
<evidence type="ECO:0000313" key="21">
    <source>
        <dbReference type="EMBL" id="KAK3515737.1"/>
    </source>
</evidence>
<keyword evidence="8 16" id="KW-0130">Cell adhesion</keyword>
<dbReference type="PROSITE" id="PS51470">
    <property type="entry name" value="FG_GAP"/>
    <property type="match status" value="6"/>
</dbReference>
<comment type="subcellular location">
    <subcellularLocation>
        <location evidence="1 16">Membrane</location>
        <topology evidence="1 16">Single-pass type I membrane protein</topology>
    </subcellularLocation>
</comment>
<dbReference type="AlphaFoldDB" id="A0AAE0UQ74"/>
<organism evidence="21 22">
    <name type="scientific">Hemibagrus guttatus</name>
    <dbReference type="NCBI Taxonomy" id="175788"/>
    <lineage>
        <taxon>Eukaryota</taxon>
        <taxon>Metazoa</taxon>
        <taxon>Chordata</taxon>
        <taxon>Craniata</taxon>
        <taxon>Vertebrata</taxon>
        <taxon>Euteleostomi</taxon>
        <taxon>Actinopterygii</taxon>
        <taxon>Neopterygii</taxon>
        <taxon>Teleostei</taxon>
        <taxon>Ostariophysi</taxon>
        <taxon>Siluriformes</taxon>
        <taxon>Bagridae</taxon>
        <taxon>Hemibagrus</taxon>
    </lineage>
</organism>
<evidence type="ECO:0000256" key="10">
    <source>
        <dbReference type="ARBA" id="ARBA00023037"/>
    </source>
</evidence>
<feature type="repeat" description="FG-GAP" evidence="15">
    <location>
        <begin position="427"/>
        <end position="490"/>
    </location>
</feature>
<proteinExistence type="inferred from homology"/>
<evidence type="ECO:0000256" key="13">
    <source>
        <dbReference type="ARBA" id="ARBA00023170"/>
    </source>
</evidence>
<evidence type="ECO:0000256" key="8">
    <source>
        <dbReference type="ARBA" id="ARBA00022889"/>
    </source>
</evidence>
<evidence type="ECO:0000256" key="1">
    <source>
        <dbReference type="ARBA" id="ARBA00004479"/>
    </source>
</evidence>
<evidence type="ECO:0000256" key="7">
    <source>
        <dbReference type="ARBA" id="ARBA00022837"/>
    </source>
</evidence>
<dbReference type="Pfam" id="PF20806">
    <property type="entry name" value="Integrin_A_Ig_3"/>
    <property type="match status" value="1"/>
</dbReference>
<dbReference type="Gene3D" id="2.60.40.1510">
    <property type="entry name" value="ntegrin, alpha v. Chain A, domain 3"/>
    <property type="match status" value="1"/>
</dbReference>
<dbReference type="GO" id="GO:0098609">
    <property type="term" value="P:cell-cell adhesion"/>
    <property type="evidence" value="ECO:0007669"/>
    <property type="project" value="TreeGrafter"/>
</dbReference>
<evidence type="ECO:0000256" key="14">
    <source>
        <dbReference type="ARBA" id="ARBA00023180"/>
    </source>
</evidence>
<dbReference type="InterPro" id="IPR032695">
    <property type="entry name" value="Integrin_dom_sf"/>
</dbReference>
<dbReference type="GO" id="GO:0033627">
    <property type="term" value="P:cell adhesion mediated by integrin"/>
    <property type="evidence" value="ECO:0007669"/>
    <property type="project" value="TreeGrafter"/>
</dbReference>
<feature type="repeat" description="FG-GAP" evidence="15">
    <location>
        <begin position="179"/>
        <end position="231"/>
    </location>
</feature>
<dbReference type="FunFam" id="2.60.40.1510:FF:000001">
    <property type="entry name" value="Integrin alpha V"/>
    <property type="match status" value="1"/>
</dbReference>
<feature type="chain" id="PRO_5041768560" description="Integrin alpha-2 domain-containing protein" evidence="16">
    <location>
        <begin position="28"/>
        <end position="1005"/>
    </location>
</feature>
<protein>
    <recommendedName>
        <fullName evidence="23">Integrin alpha-2 domain-containing protein</fullName>
    </recommendedName>
</protein>
<feature type="signal peptide" evidence="16">
    <location>
        <begin position="1"/>
        <end position="27"/>
    </location>
</feature>
<dbReference type="GO" id="GO:0005178">
    <property type="term" value="F:integrin binding"/>
    <property type="evidence" value="ECO:0007669"/>
    <property type="project" value="TreeGrafter"/>
</dbReference>
<evidence type="ECO:0000256" key="16">
    <source>
        <dbReference type="RuleBase" id="RU003762"/>
    </source>
</evidence>
<evidence type="ECO:0000259" key="18">
    <source>
        <dbReference type="Pfam" id="PF08441"/>
    </source>
</evidence>
<feature type="domain" description="Integrin alpha second immunoglobulin-like" evidence="19">
    <location>
        <begin position="633"/>
        <end position="780"/>
    </location>
</feature>
<keyword evidence="12" id="KW-1015">Disulfide bond</keyword>
<dbReference type="GO" id="GO:0007229">
    <property type="term" value="P:integrin-mediated signaling pathway"/>
    <property type="evidence" value="ECO:0007669"/>
    <property type="project" value="UniProtKB-KW"/>
</dbReference>
<dbReference type="SMART" id="SM00191">
    <property type="entry name" value="Int_alpha"/>
    <property type="match status" value="5"/>
</dbReference>
<evidence type="ECO:0000256" key="5">
    <source>
        <dbReference type="ARBA" id="ARBA00022729"/>
    </source>
</evidence>
<dbReference type="InterPro" id="IPR028994">
    <property type="entry name" value="Integrin_alpha_N"/>
</dbReference>
<dbReference type="FunFam" id="2.60.40.1460:FF:000001">
    <property type="entry name" value="Integrin, alpha V"/>
    <property type="match status" value="1"/>
</dbReference>
<dbReference type="Gene3D" id="2.60.40.1460">
    <property type="entry name" value="Integrin domains. Chain A, domain 2"/>
    <property type="match status" value="1"/>
</dbReference>
<evidence type="ECO:0000313" key="22">
    <source>
        <dbReference type="Proteomes" id="UP001274896"/>
    </source>
</evidence>
<dbReference type="InterPro" id="IPR013517">
    <property type="entry name" value="FG-GAP"/>
</dbReference>
<dbReference type="InterPro" id="IPR000413">
    <property type="entry name" value="Integrin_alpha"/>
</dbReference>
<feature type="domain" description="Integrin alpha third immunoglobulin-like" evidence="20">
    <location>
        <begin position="787"/>
        <end position="879"/>
    </location>
</feature>
<keyword evidence="10 16" id="KW-0401">Integrin</keyword>
<dbReference type="SUPFAM" id="SSF69179">
    <property type="entry name" value="Integrin domains"/>
    <property type="match status" value="3"/>
</dbReference>
<dbReference type="PANTHER" id="PTHR23220">
    <property type="entry name" value="INTEGRIN ALPHA"/>
    <property type="match status" value="1"/>
</dbReference>
<feature type="compositionally biased region" description="Basic and acidic residues" evidence="17">
    <location>
        <begin position="981"/>
        <end position="1005"/>
    </location>
</feature>
<feature type="repeat" description="FG-GAP" evidence="15">
    <location>
        <begin position="365"/>
        <end position="423"/>
    </location>
</feature>
<evidence type="ECO:0000259" key="19">
    <source>
        <dbReference type="Pfam" id="PF20805"/>
    </source>
</evidence>
<keyword evidence="9" id="KW-1133">Transmembrane helix</keyword>
<evidence type="ECO:0000256" key="17">
    <source>
        <dbReference type="SAM" id="MobiDB-lite"/>
    </source>
</evidence>
<keyword evidence="14" id="KW-0325">Glycoprotein</keyword>
<reference evidence="21" key="1">
    <citation type="submission" date="2023-06" db="EMBL/GenBank/DDBJ databases">
        <title>Male Hemibagrus guttatus genome.</title>
        <authorList>
            <person name="Bian C."/>
        </authorList>
    </citation>
    <scope>NUCLEOTIDE SEQUENCE</scope>
    <source>
        <strain evidence="21">Male_cb2023</strain>
        <tissue evidence="21">Muscle</tissue>
    </source>
</reference>
<sequence length="1005" mass="111389">MPVREARASYLILSYLILSDFLCRTDAFNLDLENPAVFSGPSGSYFGYSVDFYHPTQDRSAVSVLVGAPKANTTQPGIVEGGAVYYCSWPPSEQDSCREIPFDKANNRMVKVNGTREQLEFKSHQWFGATVRTHRGKVVACAPLYHWRTVKLSGEMDPVGTCYVAVQNFSAYAEYSPCRTNNPDPEGQGFCQAGFSVDFTKDGTLVLGGPGSFYWQGQVITAGVAEILNGYSLKAVLRKVQGEKQTAAASGAYDDSYLGYSVAVGEFTGDSQQELVAGVPRGAQNFGYVAVINSLTNLTLIQNFTGEQMASYFGYTVAVTDVNGDGLDDVLVGAPLYMDREFESKPREVGRVYLYLQEDTLLFSPPITLTGIHLFGRYGSSIAPLGDINQDGYLDVAVGAPFAGEDRSGCVFIYNGERSGLRMKASQVLKGSWASTGIPAGFGFTLRGDSDLDNNQYPDLIVGAFGADKVVVYRARPVVSVDAQLILTHKILNPENKTCLMPKTNIMVPCLRVDICAKVSGLGIPDHVALNMELQLDSLKQRGAVKRVLFLDSHQHHRSLQMLLGQRDRKRCLNHTIYLRDETEFRDKLSPISVALNYSLDQKSPLSALQLRPILDHYSMTLHREQANILLDCGEDNMCVPDLELSAKMDRTELVIGDENPLLLTIMAANHGEGAYEAELVVRLPPEADYNGMERRREDLQILNCEHRMENDTQLVVCELGNPMVAGANASIGLRFSIQRLEHAEAHTGFELQIHSHGEHEVFSTNKDNPKSNLVNFTLNIVVRAQVDIRGVSLPAQVVLPFPHWEPKEKPVREDDIGPQIQHIYELYNSGPSSVSGTVLEVGWPSRHREEHLLYAMEIITDGPIHCHINGSLNPLELENCSNIHCLILECIVGRLDQGQRQWLKSDQDSGLIPFPTGHGNGKKALKECAENIPKTKGHQRNRRNDHYLVNSTVYFRVTGMPYRIKPHTLPQQSNSCGFFDRARPPKDDNVSDQEHLTAEKSTEA</sequence>
<feature type="region of interest" description="Disordered" evidence="17">
    <location>
        <begin position="974"/>
        <end position="1005"/>
    </location>
</feature>
<accession>A0AAE0UQ74</accession>
<feature type="repeat" description="FG-GAP" evidence="15">
    <location>
        <begin position="299"/>
        <end position="364"/>
    </location>
</feature>
<dbReference type="InterPro" id="IPR013519">
    <property type="entry name" value="Int_alpha_beta-p"/>
</dbReference>
<keyword evidence="22" id="KW-1185">Reference proteome</keyword>
<feature type="domain" description="Integrin alpha first immunoglubulin-like" evidence="18">
    <location>
        <begin position="475"/>
        <end position="632"/>
    </location>
</feature>
<keyword evidence="7" id="KW-0106">Calcium</keyword>
<feature type="repeat" description="FG-GAP" evidence="15">
    <location>
        <begin position="113"/>
        <end position="174"/>
    </location>
</feature>
<evidence type="ECO:0000256" key="15">
    <source>
        <dbReference type="PROSITE-ProRule" id="PRU00803"/>
    </source>
</evidence>
<dbReference type="Pfam" id="PF20805">
    <property type="entry name" value="Integrin_A_Ig_2"/>
    <property type="match status" value="1"/>
</dbReference>
<evidence type="ECO:0000256" key="2">
    <source>
        <dbReference type="ARBA" id="ARBA00008054"/>
    </source>
</evidence>
<dbReference type="Pfam" id="PF08441">
    <property type="entry name" value="Integrin_A_Ig_1"/>
    <property type="match status" value="1"/>
</dbReference>
<keyword evidence="3" id="KW-0812">Transmembrane</keyword>
<dbReference type="EMBL" id="JAUCMX010000020">
    <property type="protein sequence ID" value="KAK3515737.1"/>
    <property type="molecule type" value="Genomic_DNA"/>
</dbReference>
<dbReference type="PRINTS" id="PR01185">
    <property type="entry name" value="INTEGRINA"/>
</dbReference>
<dbReference type="PANTHER" id="PTHR23220:SF5">
    <property type="entry name" value="INTEGRIN ALPHA-8"/>
    <property type="match status" value="1"/>
</dbReference>
<dbReference type="GO" id="GO:0007160">
    <property type="term" value="P:cell-matrix adhesion"/>
    <property type="evidence" value="ECO:0007669"/>
    <property type="project" value="TreeGrafter"/>
</dbReference>
<feature type="repeat" description="FG-GAP" evidence="15">
    <location>
        <begin position="29"/>
        <end position="96"/>
    </location>
</feature>
<dbReference type="Pfam" id="PF01839">
    <property type="entry name" value="FG-GAP"/>
    <property type="match status" value="3"/>
</dbReference>
<keyword evidence="13 16" id="KW-0675">Receptor</keyword>
<dbReference type="InterPro" id="IPR013649">
    <property type="entry name" value="Integrin_alpha_Ig-like_1"/>
</dbReference>
<dbReference type="InterPro" id="IPR048285">
    <property type="entry name" value="Integrin_alpha_Ig-like_2"/>
</dbReference>
<dbReference type="Gene3D" id="2.130.10.130">
    <property type="entry name" value="Integrin alpha, N-terminal"/>
    <property type="match status" value="1"/>
</dbReference>
<gene>
    <name evidence="21" type="ORF">QTP70_030175</name>
</gene>
<evidence type="ECO:0000259" key="20">
    <source>
        <dbReference type="Pfam" id="PF20806"/>
    </source>
</evidence>
<dbReference type="GO" id="GO:0046872">
    <property type="term" value="F:metal ion binding"/>
    <property type="evidence" value="ECO:0007669"/>
    <property type="project" value="UniProtKB-KW"/>
</dbReference>
<keyword evidence="11" id="KW-0472">Membrane</keyword>
<dbReference type="FunFam" id="2.130.10.130:FF:000003">
    <property type="entry name" value="Integrin alpha V"/>
    <property type="match status" value="1"/>
</dbReference>
<dbReference type="GO" id="GO:0009897">
    <property type="term" value="C:external side of plasma membrane"/>
    <property type="evidence" value="ECO:0007669"/>
    <property type="project" value="TreeGrafter"/>
</dbReference>
<dbReference type="GO" id="GO:0008305">
    <property type="term" value="C:integrin complex"/>
    <property type="evidence" value="ECO:0007669"/>
    <property type="project" value="InterPro"/>
</dbReference>
<evidence type="ECO:0008006" key="23">
    <source>
        <dbReference type="Google" id="ProtNLM"/>
    </source>
</evidence>
<evidence type="ECO:0000256" key="9">
    <source>
        <dbReference type="ARBA" id="ARBA00022989"/>
    </source>
</evidence>